<organism evidence="2 3">
    <name type="scientific">Edaphobacter modestus</name>
    <dbReference type="NCBI Taxonomy" id="388466"/>
    <lineage>
        <taxon>Bacteria</taxon>
        <taxon>Pseudomonadati</taxon>
        <taxon>Acidobacteriota</taxon>
        <taxon>Terriglobia</taxon>
        <taxon>Terriglobales</taxon>
        <taxon>Acidobacteriaceae</taxon>
        <taxon>Edaphobacter</taxon>
    </lineage>
</organism>
<comment type="caution">
    <text evidence="2">The sequence shown here is derived from an EMBL/GenBank/DDBJ whole genome shotgun (WGS) entry which is preliminary data.</text>
</comment>
<dbReference type="RefSeq" id="WP_242618076.1">
    <property type="nucleotide sequence ID" value="NZ_SHKW01000001.1"/>
</dbReference>
<keyword evidence="1" id="KW-0812">Transmembrane</keyword>
<feature type="transmembrane region" description="Helical" evidence="1">
    <location>
        <begin position="53"/>
        <end position="76"/>
    </location>
</feature>
<dbReference type="AlphaFoldDB" id="A0A4Q7YXK5"/>
<feature type="transmembrane region" description="Helical" evidence="1">
    <location>
        <begin position="25"/>
        <end position="46"/>
    </location>
</feature>
<evidence type="ECO:0000313" key="2">
    <source>
        <dbReference type="EMBL" id="RZU42597.1"/>
    </source>
</evidence>
<accession>A0A4Q7YXK5</accession>
<feature type="transmembrane region" description="Helical" evidence="1">
    <location>
        <begin position="82"/>
        <end position="100"/>
    </location>
</feature>
<reference evidence="2 3" key="1">
    <citation type="submission" date="2019-02" db="EMBL/GenBank/DDBJ databases">
        <title>Genomic Encyclopedia of Archaeal and Bacterial Type Strains, Phase II (KMG-II): from individual species to whole genera.</title>
        <authorList>
            <person name="Goeker M."/>
        </authorList>
    </citation>
    <scope>NUCLEOTIDE SEQUENCE [LARGE SCALE GENOMIC DNA]</scope>
    <source>
        <strain evidence="2 3">DSM 18101</strain>
    </source>
</reference>
<dbReference type="EMBL" id="SHKW01000001">
    <property type="protein sequence ID" value="RZU42597.1"/>
    <property type="molecule type" value="Genomic_DNA"/>
</dbReference>
<proteinExistence type="predicted"/>
<dbReference type="Proteomes" id="UP000292958">
    <property type="component" value="Unassembled WGS sequence"/>
</dbReference>
<sequence length="111" mass="12647">MGMAAVVWQEMVGHGFSLALVSHRLPFWFLVFALFLPRVSLVVAWLQGILIPFHLLGWIPLIFAILLPRALVLYLIYLDQGLSLWFVIHLIVAILVWLGGGHTYRSRRGDL</sequence>
<gene>
    <name evidence="2" type="ORF">BDD14_4188</name>
</gene>
<name>A0A4Q7YXK5_9BACT</name>
<keyword evidence="3" id="KW-1185">Reference proteome</keyword>
<evidence type="ECO:0000256" key="1">
    <source>
        <dbReference type="SAM" id="Phobius"/>
    </source>
</evidence>
<keyword evidence="1" id="KW-1133">Transmembrane helix</keyword>
<protein>
    <submittedName>
        <fullName evidence="2">Uncharacterized protein</fullName>
    </submittedName>
</protein>
<evidence type="ECO:0000313" key="3">
    <source>
        <dbReference type="Proteomes" id="UP000292958"/>
    </source>
</evidence>
<keyword evidence="1" id="KW-0472">Membrane</keyword>